<gene>
    <name evidence="1" type="ORF">FYJ85_20860</name>
</gene>
<dbReference type="NCBIfam" id="TIGR02532">
    <property type="entry name" value="IV_pilin_GFxxxE"/>
    <property type="match status" value="1"/>
</dbReference>
<dbReference type="PANTHER" id="PTHR30093">
    <property type="entry name" value="GENERAL SECRETION PATHWAY PROTEIN G"/>
    <property type="match status" value="1"/>
</dbReference>
<accession>A0A844G9G2</accession>
<dbReference type="InterPro" id="IPR045584">
    <property type="entry name" value="Pilin-like"/>
</dbReference>
<evidence type="ECO:0000313" key="1">
    <source>
        <dbReference type="EMBL" id="MST99482.1"/>
    </source>
</evidence>
<sequence>MKRKCFTLIELLVVIAIITILAAMLLPALNQARARARGITCVNQHNQLYKTFLFYADDYDQYVAFEYPNPKNSAEGWFWGMILYKTGYLPAGSALLDCPEQPKKDTGDTKDNTQNPYYAFRYGMNRFDGSGVFYNFYKTKVAEWGNFGVLVGTRHVYNRLTRMKKPGEVPLTACTEGVGSWWGGGGIKEFKQGESTSAGDITPIHSNRCNMSFYDGHAASFGRAELKSMGFKSCVISGTYTTL</sequence>
<name>A0A844G9G2_9BACT</name>
<dbReference type="AlphaFoldDB" id="A0A844G9G2"/>
<protein>
    <submittedName>
        <fullName evidence="1">Prepilin-type N-terminal cleavage/methylation domain-containing protein</fullName>
    </submittedName>
</protein>
<reference evidence="1 2" key="1">
    <citation type="submission" date="2019-08" db="EMBL/GenBank/DDBJ databases">
        <title>In-depth cultivation of the pig gut microbiome towards novel bacterial diversity and tailored functional studies.</title>
        <authorList>
            <person name="Wylensek D."/>
            <person name="Hitch T.C.A."/>
            <person name="Clavel T."/>
        </authorList>
    </citation>
    <scope>NUCLEOTIDE SEQUENCE [LARGE SCALE GENOMIC DNA]</scope>
    <source>
        <strain evidence="1 2">BBE-744-WT-12</strain>
    </source>
</reference>
<dbReference type="EMBL" id="VUNS01000038">
    <property type="protein sequence ID" value="MST99482.1"/>
    <property type="molecule type" value="Genomic_DNA"/>
</dbReference>
<comment type="caution">
    <text evidence="1">The sequence shown here is derived from an EMBL/GenBank/DDBJ whole genome shotgun (WGS) entry which is preliminary data.</text>
</comment>
<proteinExistence type="predicted"/>
<dbReference type="Pfam" id="PF07963">
    <property type="entry name" value="N_methyl"/>
    <property type="match status" value="1"/>
</dbReference>
<dbReference type="Gene3D" id="3.30.700.10">
    <property type="entry name" value="Glycoprotein, Type 4 Pilin"/>
    <property type="match status" value="1"/>
</dbReference>
<dbReference type="SUPFAM" id="SSF54523">
    <property type="entry name" value="Pili subunits"/>
    <property type="match status" value="1"/>
</dbReference>
<dbReference type="InterPro" id="IPR012902">
    <property type="entry name" value="N_methyl_site"/>
</dbReference>
<evidence type="ECO:0000313" key="2">
    <source>
        <dbReference type="Proteomes" id="UP000435649"/>
    </source>
</evidence>
<keyword evidence="2" id="KW-1185">Reference proteome</keyword>
<dbReference type="RefSeq" id="WP_154420677.1">
    <property type="nucleotide sequence ID" value="NZ_VUNS01000038.1"/>
</dbReference>
<organism evidence="1 2">
    <name type="scientific">Victivallis lenta</name>
    <dbReference type="NCBI Taxonomy" id="2606640"/>
    <lineage>
        <taxon>Bacteria</taxon>
        <taxon>Pseudomonadati</taxon>
        <taxon>Lentisphaerota</taxon>
        <taxon>Lentisphaeria</taxon>
        <taxon>Victivallales</taxon>
        <taxon>Victivallaceae</taxon>
        <taxon>Victivallis</taxon>
    </lineage>
</organism>
<dbReference type="Proteomes" id="UP000435649">
    <property type="component" value="Unassembled WGS sequence"/>
</dbReference>